<dbReference type="PANTHER" id="PTHR23101">
    <property type="entry name" value="RAB GDP/GTP EXCHANGE FACTOR"/>
    <property type="match status" value="1"/>
</dbReference>
<dbReference type="PANTHER" id="PTHR23101:SF25">
    <property type="entry name" value="GTPASE-ACTIVATING PROTEIN AND VPS9 DOMAIN-CONTAINING PROTEIN 1"/>
    <property type="match status" value="1"/>
</dbReference>
<dbReference type="Proteomes" id="UP001212841">
    <property type="component" value="Unassembled WGS sequence"/>
</dbReference>
<organism evidence="2 3">
    <name type="scientific">Rhizophlyctis rosea</name>
    <dbReference type="NCBI Taxonomy" id="64517"/>
    <lineage>
        <taxon>Eukaryota</taxon>
        <taxon>Fungi</taxon>
        <taxon>Fungi incertae sedis</taxon>
        <taxon>Chytridiomycota</taxon>
        <taxon>Chytridiomycota incertae sedis</taxon>
        <taxon>Chytridiomycetes</taxon>
        <taxon>Rhizophlyctidales</taxon>
        <taxon>Rhizophlyctidaceae</taxon>
        <taxon>Rhizophlyctis</taxon>
    </lineage>
</organism>
<dbReference type="SUPFAM" id="SSF109993">
    <property type="entry name" value="VPS9 domain"/>
    <property type="match status" value="1"/>
</dbReference>
<dbReference type="Gene3D" id="1.20.1050.80">
    <property type="entry name" value="VPS9 domain"/>
    <property type="match status" value="1"/>
</dbReference>
<reference evidence="2" key="1">
    <citation type="submission" date="2020-05" db="EMBL/GenBank/DDBJ databases">
        <title>Phylogenomic resolution of chytrid fungi.</title>
        <authorList>
            <person name="Stajich J.E."/>
            <person name="Amses K."/>
            <person name="Simmons R."/>
            <person name="Seto K."/>
            <person name="Myers J."/>
            <person name="Bonds A."/>
            <person name="Quandt C.A."/>
            <person name="Barry K."/>
            <person name="Liu P."/>
            <person name="Grigoriev I."/>
            <person name="Longcore J.E."/>
            <person name="James T.Y."/>
        </authorList>
    </citation>
    <scope>NUCLEOTIDE SEQUENCE</scope>
    <source>
        <strain evidence="2">JEL0318</strain>
    </source>
</reference>
<dbReference type="SMART" id="SM00167">
    <property type="entry name" value="VPS9"/>
    <property type="match status" value="1"/>
</dbReference>
<evidence type="ECO:0000313" key="2">
    <source>
        <dbReference type="EMBL" id="KAJ3049257.1"/>
    </source>
</evidence>
<dbReference type="GO" id="GO:0005829">
    <property type="term" value="C:cytosol"/>
    <property type="evidence" value="ECO:0007669"/>
    <property type="project" value="TreeGrafter"/>
</dbReference>
<dbReference type="EMBL" id="JADGJD010000669">
    <property type="protein sequence ID" value="KAJ3049257.1"/>
    <property type="molecule type" value="Genomic_DNA"/>
</dbReference>
<dbReference type="GO" id="GO:0005085">
    <property type="term" value="F:guanyl-nucleotide exchange factor activity"/>
    <property type="evidence" value="ECO:0007669"/>
    <property type="project" value="InterPro"/>
</dbReference>
<dbReference type="GO" id="GO:0016192">
    <property type="term" value="P:vesicle-mediated transport"/>
    <property type="evidence" value="ECO:0007669"/>
    <property type="project" value="InterPro"/>
</dbReference>
<accession>A0AAD5SBJ6</accession>
<dbReference type="GO" id="GO:0030139">
    <property type="term" value="C:endocytic vesicle"/>
    <property type="evidence" value="ECO:0007669"/>
    <property type="project" value="TreeGrafter"/>
</dbReference>
<sequence>MTKLFDTVFAAPGTEEHKMNAHLQRKIESFHWVEERHLDLPFELQHTLEVAQAEMLRVNGFRSPKDKLTILLNTMQLIVGIIQNGHENAGNDHLLPALILCIIRANPQNLISNVKYVMRFRNQEELQKGATQFCLTNMMGAIS</sequence>
<proteinExistence type="predicted"/>
<dbReference type="GO" id="GO:0031267">
    <property type="term" value="F:small GTPase binding"/>
    <property type="evidence" value="ECO:0007669"/>
    <property type="project" value="TreeGrafter"/>
</dbReference>
<evidence type="ECO:0000259" key="1">
    <source>
        <dbReference type="PROSITE" id="PS51205"/>
    </source>
</evidence>
<dbReference type="InterPro" id="IPR045046">
    <property type="entry name" value="Vps9-like"/>
</dbReference>
<dbReference type="InterPro" id="IPR003123">
    <property type="entry name" value="VPS9"/>
</dbReference>
<keyword evidence="3" id="KW-1185">Reference proteome</keyword>
<feature type="domain" description="VPS9" evidence="1">
    <location>
        <begin position="17"/>
        <end position="143"/>
    </location>
</feature>
<protein>
    <recommendedName>
        <fullName evidence="1">VPS9 domain-containing protein</fullName>
    </recommendedName>
</protein>
<name>A0AAD5SBJ6_9FUNG</name>
<evidence type="ECO:0000313" key="3">
    <source>
        <dbReference type="Proteomes" id="UP001212841"/>
    </source>
</evidence>
<dbReference type="InterPro" id="IPR037191">
    <property type="entry name" value="VPS9_dom_sf"/>
</dbReference>
<gene>
    <name evidence="2" type="ORF">HK097_009717</name>
</gene>
<feature type="non-terminal residue" evidence="2">
    <location>
        <position position="1"/>
    </location>
</feature>
<comment type="caution">
    <text evidence="2">The sequence shown here is derived from an EMBL/GenBank/DDBJ whole genome shotgun (WGS) entry which is preliminary data.</text>
</comment>
<dbReference type="PROSITE" id="PS51205">
    <property type="entry name" value="VPS9"/>
    <property type="match status" value="1"/>
</dbReference>
<dbReference type="AlphaFoldDB" id="A0AAD5SBJ6"/>
<dbReference type="Pfam" id="PF02204">
    <property type="entry name" value="VPS9"/>
    <property type="match status" value="1"/>
</dbReference>